<feature type="short sequence motif" description="GXGXXG" evidence="4">
    <location>
        <begin position="32"/>
        <end position="37"/>
    </location>
</feature>
<dbReference type="PANTHER" id="PTHR14226:SF29">
    <property type="entry name" value="NEUROPATHY TARGET ESTERASE SWS"/>
    <property type="match status" value="1"/>
</dbReference>
<name>A0A926Q413_9FLAO</name>
<dbReference type="Pfam" id="PF01734">
    <property type="entry name" value="Patatin"/>
    <property type="match status" value="1"/>
</dbReference>
<evidence type="ECO:0000313" key="7">
    <source>
        <dbReference type="Proteomes" id="UP000653730"/>
    </source>
</evidence>
<gene>
    <name evidence="6" type="ORF">IBL28_11445</name>
</gene>
<evidence type="ECO:0000313" key="6">
    <source>
        <dbReference type="EMBL" id="MBC9796586.1"/>
    </source>
</evidence>
<evidence type="ECO:0000256" key="3">
    <source>
        <dbReference type="ARBA" id="ARBA00023098"/>
    </source>
</evidence>
<sequence>MNNFNSCAFMLRSLFSRKKTTAPYRYGIALGGGGARGFAHLGVLKALQEAGIKPDILSGVSAGAIVGAFIAGGFSPDEVFEIMKENRLGNFTSIQLPRDGLLNFDKLQHTITRFITAKNIEDLPIPFYIAASNLNDGIIEYFDKGELGKIVQASASIPILFSPVKINGKKYVDGGIFDNVPIAPLRGKCETIIAINISPMQKADKLNNLIDIATRTFHLSVESTSVHKKEECDIYIEPPELYNYPILDASKAEKMFRIGYEYTKTMDALLPE</sequence>
<feature type="domain" description="PNPLA" evidence="5">
    <location>
        <begin position="28"/>
        <end position="186"/>
    </location>
</feature>
<dbReference type="SUPFAM" id="SSF52151">
    <property type="entry name" value="FabD/lysophospholipase-like"/>
    <property type="match status" value="1"/>
</dbReference>
<comment type="caution">
    <text evidence="6">The sequence shown here is derived from an EMBL/GenBank/DDBJ whole genome shotgun (WGS) entry which is preliminary data.</text>
</comment>
<feature type="active site" description="Proton acceptor" evidence="4">
    <location>
        <position position="173"/>
    </location>
</feature>
<dbReference type="InterPro" id="IPR050301">
    <property type="entry name" value="NTE"/>
</dbReference>
<dbReference type="PROSITE" id="PS51635">
    <property type="entry name" value="PNPLA"/>
    <property type="match status" value="1"/>
</dbReference>
<dbReference type="CDD" id="cd07205">
    <property type="entry name" value="Pat_PNPLA6_PNPLA7_NTE1_like"/>
    <property type="match status" value="1"/>
</dbReference>
<dbReference type="GO" id="GO:0016042">
    <property type="term" value="P:lipid catabolic process"/>
    <property type="evidence" value="ECO:0007669"/>
    <property type="project" value="UniProtKB-UniRule"/>
</dbReference>
<reference evidence="6 7" key="1">
    <citation type="submission" date="2020-09" db="EMBL/GenBank/DDBJ databases">
        <title>Sinomicrobium weinanense sp. nov., a halophilic bacteria isolated from saline-alkali soil.</title>
        <authorList>
            <person name="Wu P."/>
            <person name="Ren H."/>
            <person name="Mei Y."/>
            <person name="Liang Y."/>
            <person name="Chen Z."/>
        </authorList>
    </citation>
    <scope>NUCLEOTIDE SEQUENCE [LARGE SCALE GENOMIC DNA]</scope>
    <source>
        <strain evidence="6 7">FJxs</strain>
    </source>
</reference>
<dbReference type="PANTHER" id="PTHR14226">
    <property type="entry name" value="NEUROPATHY TARGET ESTERASE/SWISS CHEESE D.MELANOGASTER"/>
    <property type="match status" value="1"/>
</dbReference>
<evidence type="ECO:0000256" key="4">
    <source>
        <dbReference type="PROSITE-ProRule" id="PRU01161"/>
    </source>
</evidence>
<evidence type="ECO:0000256" key="1">
    <source>
        <dbReference type="ARBA" id="ARBA00022801"/>
    </source>
</evidence>
<keyword evidence="1 4" id="KW-0378">Hydrolase</keyword>
<evidence type="ECO:0000256" key="2">
    <source>
        <dbReference type="ARBA" id="ARBA00022963"/>
    </source>
</evidence>
<dbReference type="GO" id="GO:0016787">
    <property type="term" value="F:hydrolase activity"/>
    <property type="evidence" value="ECO:0007669"/>
    <property type="project" value="UniProtKB-UniRule"/>
</dbReference>
<dbReference type="Proteomes" id="UP000653730">
    <property type="component" value="Unassembled WGS sequence"/>
</dbReference>
<keyword evidence="3 4" id="KW-0443">Lipid metabolism</keyword>
<evidence type="ECO:0000259" key="5">
    <source>
        <dbReference type="PROSITE" id="PS51635"/>
    </source>
</evidence>
<accession>A0A926Q413</accession>
<keyword evidence="7" id="KW-1185">Reference proteome</keyword>
<keyword evidence="2 4" id="KW-0442">Lipid degradation</keyword>
<dbReference type="EMBL" id="JACVDC010000031">
    <property type="protein sequence ID" value="MBC9796586.1"/>
    <property type="molecule type" value="Genomic_DNA"/>
</dbReference>
<organism evidence="6 7">
    <name type="scientific">Sinomicrobium weinanense</name>
    <dbReference type="NCBI Taxonomy" id="2842200"/>
    <lineage>
        <taxon>Bacteria</taxon>
        <taxon>Pseudomonadati</taxon>
        <taxon>Bacteroidota</taxon>
        <taxon>Flavobacteriia</taxon>
        <taxon>Flavobacteriales</taxon>
        <taxon>Flavobacteriaceae</taxon>
        <taxon>Sinomicrobium</taxon>
    </lineage>
</organism>
<dbReference type="Gene3D" id="3.40.1090.10">
    <property type="entry name" value="Cytosolic phospholipase A2 catalytic domain"/>
    <property type="match status" value="1"/>
</dbReference>
<dbReference type="AlphaFoldDB" id="A0A926Q413"/>
<dbReference type="InterPro" id="IPR002641">
    <property type="entry name" value="PNPLA_dom"/>
</dbReference>
<dbReference type="RefSeq" id="WP_187965732.1">
    <property type="nucleotide sequence ID" value="NZ_JACVDC010000031.1"/>
</dbReference>
<proteinExistence type="predicted"/>
<protein>
    <submittedName>
        <fullName evidence="6">Patatin-like phospholipase family protein</fullName>
    </submittedName>
</protein>
<feature type="short sequence motif" description="GXSXG" evidence="4">
    <location>
        <begin position="59"/>
        <end position="63"/>
    </location>
</feature>
<dbReference type="InterPro" id="IPR016035">
    <property type="entry name" value="Acyl_Trfase/lysoPLipase"/>
</dbReference>
<feature type="short sequence motif" description="DGA/G" evidence="4">
    <location>
        <begin position="173"/>
        <end position="175"/>
    </location>
</feature>
<feature type="active site" description="Nucleophile" evidence="4">
    <location>
        <position position="61"/>
    </location>
</feature>